<evidence type="ECO:0000313" key="2">
    <source>
        <dbReference type="Proteomes" id="UP000637074"/>
    </source>
</evidence>
<proteinExistence type="predicted"/>
<gene>
    <name evidence="1" type="ORF">AM1BK_43470</name>
</gene>
<dbReference type="EMBL" id="BNDS01000028">
    <property type="protein sequence ID" value="GHI00805.1"/>
    <property type="molecule type" value="Genomic_DNA"/>
</dbReference>
<evidence type="ECO:0000313" key="1">
    <source>
        <dbReference type="EMBL" id="GHI00805.1"/>
    </source>
</evidence>
<sequence>MPIRMTLPVTSTGFMSQAWEAARLPLLTARLLAFTKSMQIWLKNGPHMMILGEENE</sequence>
<protein>
    <submittedName>
        <fullName evidence="1">Uncharacterized protein</fullName>
    </submittedName>
</protein>
<reference evidence="1 2" key="1">
    <citation type="journal article" date="2022" name="Int. J. Syst. Evol. Microbiol.">
        <title>Neobacillus kokaensis sp. nov., isolated from soil.</title>
        <authorList>
            <person name="Yuki K."/>
            <person name="Matsubara H."/>
            <person name="Yamaguchi S."/>
        </authorList>
    </citation>
    <scope>NUCLEOTIDE SEQUENCE [LARGE SCALE GENOMIC DNA]</scope>
    <source>
        <strain evidence="1 2">LOB 377</strain>
    </source>
</reference>
<comment type="caution">
    <text evidence="1">The sequence shown here is derived from an EMBL/GenBank/DDBJ whole genome shotgun (WGS) entry which is preliminary data.</text>
</comment>
<keyword evidence="2" id="KW-1185">Reference proteome</keyword>
<accession>A0ABQ3N903</accession>
<name>A0ABQ3N903_9BACI</name>
<organism evidence="1 2">
    <name type="scientific">Neobacillus kokaensis</name>
    <dbReference type="NCBI Taxonomy" id="2759023"/>
    <lineage>
        <taxon>Bacteria</taxon>
        <taxon>Bacillati</taxon>
        <taxon>Bacillota</taxon>
        <taxon>Bacilli</taxon>
        <taxon>Bacillales</taxon>
        <taxon>Bacillaceae</taxon>
        <taxon>Neobacillus</taxon>
    </lineage>
</organism>
<dbReference type="Proteomes" id="UP000637074">
    <property type="component" value="Unassembled WGS sequence"/>
</dbReference>